<dbReference type="Gene3D" id="1.10.357.10">
    <property type="entry name" value="Tetracycline Repressor, domain 2"/>
    <property type="match status" value="1"/>
</dbReference>
<evidence type="ECO:0000313" key="4">
    <source>
        <dbReference type="EMBL" id="BBI33605.1"/>
    </source>
</evidence>
<feature type="domain" description="HTH tetR-type" evidence="3">
    <location>
        <begin position="9"/>
        <end position="69"/>
    </location>
</feature>
<dbReference type="InterPro" id="IPR050624">
    <property type="entry name" value="HTH-type_Tx_Regulator"/>
</dbReference>
<dbReference type="PANTHER" id="PTHR43479:SF11">
    <property type="entry name" value="ACREF_ENVCD OPERON REPRESSOR-RELATED"/>
    <property type="match status" value="1"/>
</dbReference>
<reference evidence="4 5" key="1">
    <citation type="submission" date="2019-01" db="EMBL/GenBank/DDBJ databases">
        <title>Complete genome sequence of Cohnella hallensis HS21 isolated from Korean fir (Abies koreana) rhizospheric soil.</title>
        <authorList>
            <person name="Jiang L."/>
            <person name="Kang S.W."/>
            <person name="Kim S."/>
            <person name="Jung J."/>
            <person name="Kim C.Y."/>
            <person name="Kim D.H."/>
            <person name="Kim S.W."/>
            <person name="Lee J."/>
        </authorList>
    </citation>
    <scope>NUCLEOTIDE SEQUENCE [LARGE SCALE GENOMIC DNA]</scope>
    <source>
        <strain evidence="4 5">HS21</strain>
    </source>
</reference>
<sequence>MSKTNKNFANRRREIAAIAEQLFLEKGYENTNITDILEATGLSKGGFYHYFGTKEEIILECIQNIAEELSTIAEKILGEQQLDAIDKCLTFMKIRDDRLQDKQEIVGIMWMVSKHDLYQSKMIELLIEAFAKPYAQLIEQGNREGLFAAECPLETATLIMRLIITSALKGPNNNSDKEKNEEKALNHLIIRTLGITQLDRVRQGGLHV</sequence>
<dbReference type="RefSeq" id="WP_130609570.1">
    <property type="nucleotide sequence ID" value="NZ_AP019400.1"/>
</dbReference>
<evidence type="ECO:0000256" key="1">
    <source>
        <dbReference type="ARBA" id="ARBA00023125"/>
    </source>
</evidence>
<name>A0A3T1D6A4_9BACL</name>
<evidence type="ECO:0000259" key="3">
    <source>
        <dbReference type="PROSITE" id="PS50977"/>
    </source>
</evidence>
<feature type="DNA-binding region" description="H-T-H motif" evidence="2">
    <location>
        <begin position="32"/>
        <end position="51"/>
    </location>
</feature>
<dbReference type="Pfam" id="PF00440">
    <property type="entry name" value="TetR_N"/>
    <property type="match status" value="1"/>
</dbReference>
<proteinExistence type="predicted"/>
<dbReference type="GO" id="GO:0003677">
    <property type="term" value="F:DNA binding"/>
    <property type="evidence" value="ECO:0007669"/>
    <property type="project" value="UniProtKB-UniRule"/>
</dbReference>
<organism evidence="4 5">
    <name type="scientific">Cohnella abietis</name>
    <dbReference type="NCBI Taxonomy" id="2507935"/>
    <lineage>
        <taxon>Bacteria</taxon>
        <taxon>Bacillati</taxon>
        <taxon>Bacillota</taxon>
        <taxon>Bacilli</taxon>
        <taxon>Bacillales</taxon>
        <taxon>Paenibacillaceae</taxon>
        <taxon>Cohnella</taxon>
    </lineage>
</organism>
<dbReference type="PROSITE" id="PS50977">
    <property type="entry name" value="HTH_TETR_2"/>
    <property type="match status" value="1"/>
</dbReference>
<evidence type="ECO:0000256" key="2">
    <source>
        <dbReference type="PROSITE-ProRule" id="PRU00335"/>
    </source>
</evidence>
<dbReference type="OrthoDB" id="9814200at2"/>
<keyword evidence="1 2" id="KW-0238">DNA-binding</keyword>
<dbReference type="Pfam" id="PF21303">
    <property type="entry name" value="TetR_C_39"/>
    <property type="match status" value="1"/>
</dbReference>
<dbReference type="PANTHER" id="PTHR43479">
    <property type="entry name" value="ACREF/ENVCD OPERON REPRESSOR-RELATED"/>
    <property type="match status" value="1"/>
</dbReference>
<dbReference type="PRINTS" id="PR00455">
    <property type="entry name" value="HTHTETR"/>
</dbReference>
<dbReference type="InterPro" id="IPR009057">
    <property type="entry name" value="Homeodomain-like_sf"/>
</dbReference>
<dbReference type="EMBL" id="AP019400">
    <property type="protein sequence ID" value="BBI33605.1"/>
    <property type="molecule type" value="Genomic_DNA"/>
</dbReference>
<keyword evidence="5" id="KW-1185">Reference proteome</keyword>
<evidence type="ECO:0000313" key="5">
    <source>
        <dbReference type="Proteomes" id="UP000289856"/>
    </source>
</evidence>
<dbReference type="InterPro" id="IPR049149">
    <property type="entry name" value="TetR/AcrR_C"/>
</dbReference>
<dbReference type="KEGG" id="cohn:KCTCHS21_30040"/>
<protein>
    <recommendedName>
        <fullName evidence="3">HTH tetR-type domain-containing protein</fullName>
    </recommendedName>
</protein>
<dbReference type="SUPFAM" id="SSF46689">
    <property type="entry name" value="Homeodomain-like"/>
    <property type="match status" value="1"/>
</dbReference>
<gene>
    <name evidence="4" type="ORF">KCTCHS21_30040</name>
</gene>
<dbReference type="InterPro" id="IPR001647">
    <property type="entry name" value="HTH_TetR"/>
</dbReference>
<accession>A0A3T1D6A4</accession>
<dbReference type="AlphaFoldDB" id="A0A3T1D6A4"/>
<dbReference type="Proteomes" id="UP000289856">
    <property type="component" value="Chromosome"/>
</dbReference>